<gene>
    <name evidence="3" type="ORF">C1N32_10800</name>
</gene>
<dbReference type="Proteomes" id="UP000236449">
    <property type="component" value="Unassembled WGS sequence"/>
</dbReference>
<protein>
    <recommendedName>
        <fullName evidence="2">UPF0231 protein C1N32_10800</fullName>
    </recommendedName>
</protein>
<dbReference type="EMBL" id="POSK01000006">
    <property type="protein sequence ID" value="PNI04819.1"/>
    <property type="molecule type" value="Genomic_DNA"/>
</dbReference>
<evidence type="ECO:0000313" key="3">
    <source>
        <dbReference type="EMBL" id="PNI04819.1"/>
    </source>
</evidence>
<dbReference type="InterPro" id="IPR008249">
    <property type="entry name" value="UPF0231"/>
</dbReference>
<dbReference type="AlphaFoldDB" id="A0A2J8I2S4"/>
<evidence type="ECO:0000256" key="1">
    <source>
        <dbReference type="ARBA" id="ARBA00005367"/>
    </source>
</evidence>
<organism evidence="3 4">
    <name type="scientific">Vibrio diazotrophicus</name>
    <dbReference type="NCBI Taxonomy" id="685"/>
    <lineage>
        <taxon>Bacteria</taxon>
        <taxon>Pseudomonadati</taxon>
        <taxon>Pseudomonadota</taxon>
        <taxon>Gammaproteobacteria</taxon>
        <taxon>Vibrionales</taxon>
        <taxon>Vibrionaceae</taxon>
        <taxon>Vibrio</taxon>
    </lineage>
</organism>
<reference evidence="3 4" key="1">
    <citation type="submission" date="2018-01" db="EMBL/GenBank/DDBJ databases">
        <title>Draft genome sequences of six Vibrio diazotrophicus strains isolated from deep-sea sediments of the Baltic Sea.</title>
        <authorList>
            <person name="Castillo D."/>
            <person name="Vandieken V."/>
            <person name="Chiang O."/>
            <person name="Middelboe M."/>
        </authorList>
    </citation>
    <scope>NUCLEOTIDE SEQUENCE [LARGE SCALE GENOMIC DNA]</scope>
    <source>
        <strain evidence="3 4">60.27F</strain>
    </source>
</reference>
<evidence type="ECO:0000313" key="4">
    <source>
        <dbReference type="Proteomes" id="UP000236449"/>
    </source>
</evidence>
<dbReference type="Pfam" id="PF06062">
    <property type="entry name" value="UPF0231"/>
    <property type="match status" value="1"/>
</dbReference>
<proteinExistence type="inferred from homology"/>
<dbReference type="PIRSF" id="PIRSF006287">
    <property type="entry name" value="UCP006287"/>
    <property type="match status" value="1"/>
</dbReference>
<dbReference type="OrthoDB" id="5739292at2"/>
<comment type="caution">
    <text evidence="3">The sequence shown here is derived from an EMBL/GenBank/DDBJ whole genome shotgun (WGS) entry which is preliminary data.</text>
</comment>
<comment type="similarity">
    <text evidence="1 2">Belongs to the UPF0231 family.</text>
</comment>
<accession>A0A2J8I2S4</accession>
<name>A0A2J8I2S4_VIBDI</name>
<evidence type="ECO:0000256" key="2">
    <source>
        <dbReference type="HAMAP-Rule" id="MF_01053"/>
    </source>
</evidence>
<dbReference type="HAMAP" id="MF_01053">
    <property type="entry name" value="UPF0231"/>
    <property type="match status" value="1"/>
</dbReference>
<sequence length="123" mass="14437">MEFEFTKNTLMGEYYVSCNMEHQIVARWLQEEIGKDRTKIEQIFSLLDQVHQSPAKEWKLAGKEISLSVLGSEVTVQENALGYSHDIEFESEFELYDSESTAECGLEDFESMMRQWSEFIQNY</sequence>
<dbReference type="RefSeq" id="WP_102966211.1">
    <property type="nucleotide sequence ID" value="NZ_JAPWHJ010000012.1"/>
</dbReference>